<reference evidence="3 4" key="1">
    <citation type="journal article" date="2021" name="bioRxiv">
        <title>Chromosome-scale and haplotype-resolved genome assembly of a tetraploid potato cultivar.</title>
        <authorList>
            <person name="Sun H."/>
            <person name="Jiao W.-B."/>
            <person name="Krause K."/>
            <person name="Campoy J.A."/>
            <person name="Goel M."/>
            <person name="Folz-Donahue K."/>
            <person name="Kukat C."/>
            <person name="Huettel B."/>
            <person name="Schneeberger K."/>
        </authorList>
    </citation>
    <scope>NUCLEOTIDE SEQUENCE [LARGE SCALE GENOMIC DNA]</scope>
    <source>
        <strain evidence="3">SolTubOtavaFocal</strain>
        <tissue evidence="3">Leaves</tissue>
    </source>
</reference>
<name>A0ABQ7VT30_SOLTU</name>
<gene>
    <name evidence="3" type="ORF">KY290_015653</name>
    <name evidence="2" type="ORF">KY290_023063</name>
</gene>
<sequence length="467" mass="53948">MRKEETSKQNKKGKGKQYVQAGTLTSMAYKRVSSLRSKESVQSILPRNSSTLVAQTLQKELRQVPQNSCTLKAQSKKDQMPQSCSTLKARSMQKSQQHVPPSFSTLKAQVVQEQVQPTPMNSSTVVAEVSENQLQHVPRESPTVEAHDIQYQVQQETQNSKENDLSGEQGPVTQKKKRGSTVMQSVHGRQERKLVVLNRYNQPIGPTNAIVTELGSFLGTLARNAMLCPLNIHNWKNMDTKKDLWDYTQEKYDIPDSAKNWALEGIRNARRKYRNDLYENHYKAYDNDDLRMANKPKDVSEFDFKDLLKYWDSEKFKEMSERNTKNRKKWMNPHTAGKTSFAVIRNNLEKEKESPDELSAKELFVATRSRKPGRVYKDSNEDTISKIAEMEKMQSRQNEDDNQSFDAFTTVMGHEHPGCLRLYGRGVTKSTLKRKALSEPYLSANDERMEKKWRNWKRGCIKGWRKN</sequence>
<feature type="region of interest" description="Disordered" evidence="1">
    <location>
        <begin position="154"/>
        <end position="187"/>
    </location>
</feature>
<dbReference type="EMBL" id="JAIVGD010000011">
    <property type="protein sequence ID" value="KAH0771672.1"/>
    <property type="molecule type" value="Genomic_DNA"/>
</dbReference>
<dbReference type="PANTHER" id="PTHR33144">
    <property type="entry name" value="OS10G0409366 PROTEIN-RELATED"/>
    <property type="match status" value="1"/>
</dbReference>
<evidence type="ECO:0000313" key="4">
    <source>
        <dbReference type="Proteomes" id="UP000826656"/>
    </source>
</evidence>
<dbReference type="InterPro" id="IPR004252">
    <property type="entry name" value="Probable_transposase_24"/>
</dbReference>
<protein>
    <submittedName>
        <fullName evidence="3">Uncharacterized protein</fullName>
    </submittedName>
</protein>
<keyword evidence="4" id="KW-1185">Reference proteome</keyword>
<dbReference type="EMBL" id="JAIVGD010000015">
    <property type="protein sequence ID" value="KAH0759570.1"/>
    <property type="molecule type" value="Genomic_DNA"/>
</dbReference>
<dbReference type="Pfam" id="PF03004">
    <property type="entry name" value="Transposase_24"/>
    <property type="match status" value="1"/>
</dbReference>
<proteinExistence type="predicted"/>
<dbReference type="Proteomes" id="UP000826656">
    <property type="component" value="Unassembled WGS sequence"/>
</dbReference>
<dbReference type="PANTHER" id="PTHR33144:SF49">
    <property type="entry name" value="TRANSPOSASE, PTTA_EN_SPM, PLANT"/>
    <property type="match status" value="1"/>
</dbReference>
<evidence type="ECO:0000313" key="3">
    <source>
        <dbReference type="EMBL" id="KAH0771672.1"/>
    </source>
</evidence>
<evidence type="ECO:0000256" key="1">
    <source>
        <dbReference type="SAM" id="MobiDB-lite"/>
    </source>
</evidence>
<accession>A0ABQ7VT30</accession>
<evidence type="ECO:0000313" key="2">
    <source>
        <dbReference type="EMBL" id="KAH0759570.1"/>
    </source>
</evidence>
<comment type="caution">
    <text evidence="3">The sequence shown here is derived from an EMBL/GenBank/DDBJ whole genome shotgun (WGS) entry which is preliminary data.</text>
</comment>
<organism evidence="3 4">
    <name type="scientific">Solanum tuberosum</name>
    <name type="common">Potato</name>
    <dbReference type="NCBI Taxonomy" id="4113"/>
    <lineage>
        <taxon>Eukaryota</taxon>
        <taxon>Viridiplantae</taxon>
        <taxon>Streptophyta</taxon>
        <taxon>Embryophyta</taxon>
        <taxon>Tracheophyta</taxon>
        <taxon>Spermatophyta</taxon>
        <taxon>Magnoliopsida</taxon>
        <taxon>eudicotyledons</taxon>
        <taxon>Gunneridae</taxon>
        <taxon>Pentapetalae</taxon>
        <taxon>asterids</taxon>
        <taxon>lamiids</taxon>
        <taxon>Solanales</taxon>
        <taxon>Solanaceae</taxon>
        <taxon>Solanoideae</taxon>
        <taxon>Solaneae</taxon>
        <taxon>Solanum</taxon>
    </lineage>
</organism>